<name>A0A4Q9I005_STRKA</name>
<keyword evidence="4" id="KW-1185">Reference proteome</keyword>
<dbReference type="GO" id="GO:0016787">
    <property type="term" value="F:hydrolase activity"/>
    <property type="evidence" value="ECO:0007669"/>
    <property type="project" value="UniProtKB-KW"/>
</dbReference>
<dbReference type="Pfam" id="PF13472">
    <property type="entry name" value="Lipase_GDSL_2"/>
    <property type="match status" value="1"/>
</dbReference>
<evidence type="ECO:0000259" key="2">
    <source>
        <dbReference type="Pfam" id="PF13472"/>
    </source>
</evidence>
<organism evidence="3 4">
    <name type="scientific">Streptomyces kasugaensis</name>
    <dbReference type="NCBI Taxonomy" id="1946"/>
    <lineage>
        <taxon>Bacteria</taxon>
        <taxon>Bacillati</taxon>
        <taxon>Actinomycetota</taxon>
        <taxon>Actinomycetes</taxon>
        <taxon>Kitasatosporales</taxon>
        <taxon>Streptomycetaceae</taxon>
        <taxon>Streptomyces</taxon>
    </lineage>
</organism>
<dbReference type="Gene3D" id="3.40.50.1110">
    <property type="entry name" value="SGNH hydrolase"/>
    <property type="match status" value="1"/>
</dbReference>
<feature type="region of interest" description="Disordered" evidence="1">
    <location>
        <begin position="237"/>
        <end position="279"/>
    </location>
</feature>
<dbReference type="CDD" id="cd01832">
    <property type="entry name" value="SGNH_hydrolase_like_1"/>
    <property type="match status" value="1"/>
</dbReference>
<evidence type="ECO:0000313" key="4">
    <source>
        <dbReference type="Proteomes" id="UP000292452"/>
    </source>
</evidence>
<accession>A0A4Q9I005</accession>
<gene>
    <name evidence="3" type="ORF">EYS09_03680</name>
</gene>
<dbReference type="InterPro" id="IPR036514">
    <property type="entry name" value="SGNH_hydro_sf"/>
</dbReference>
<evidence type="ECO:0000313" key="3">
    <source>
        <dbReference type="EMBL" id="TBO60947.1"/>
    </source>
</evidence>
<reference evidence="3 4" key="1">
    <citation type="submission" date="2019-02" db="EMBL/GenBank/DDBJ databases">
        <title>Draft Genome Sequence of Streptomyces sp. AM-2504, identified by 16S rRNA comparative analysis as a Streptomyces Kasugaensis strain.</title>
        <authorList>
            <person name="Napolioni V."/>
            <person name="Giuliodori A.M."/>
            <person name="Spurio R."/>
            <person name="Fabbretti A."/>
        </authorList>
    </citation>
    <scope>NUCLEOTIDE SEQUENCE [LARGE SCALE GENOMIC DNA]</scope>
    <source>
        <strain evidence="3 4">AM-2504</strain>
    </source>
</reference>
<dbReference type="Proteomes" id="UP000292452">
    <property type="component" value="Unassembled WGS sequence"/>
</dbReference>
<dbReference type="AlphaFoldDB" id="A0A4Q9I005"/>
<sequence length="279" mass="29768">MPGDSPLRFVALGDSQTEGLGDGDDTVGLRGWADRLAEQLALHNSGVRYANLAVRGRLARQVREEQLAAALALRPDLATVVAGVNDLLRPRFDADEVAGELEAMFAALTAQGARVATLTFPDMARITPLARPVGSRISALNHRIRQAAHRHGVTLAETAHHPVVTDPRLWSPDRLHASPLGHERIAAAVAHALDLPGSDDSWTRPVAGPRPATPTGWRTAADELRWAASFLGPWLGRRLRGQSSGDGRTAKRPDLRPVHTVPARGGAERNGAGDAPSHS</sequence>
<feature type="domain" description="SGNH hydrolase-type esterase" evidence="2">
    <location>
        <begin position="11"/>
        <end position="184"/>
    </location>
</feature>
<protein>
    <submittedName>
        <fullName evidence="3">SGNH/GDSL hydrolase family protein</fullName>
    </submittedName>
</protein>
<dbReference type="InterPro" id="IPR013830">
    <property type="entry name" value="SGNH_hydro"/>
</dbReference>
<proteinExistence type="predicted"/>
<dbReference type="PANTHER" id="PTHR43784">
    <property type="entry name" value="GDSL-LIKE LIPASE/ACYLHYDROLASE, PUTATIVE (AFU_ORTHOLOGUE AFUA_2G00820)-RELATED"/>
    <property type="match status" value="1"/>
</dbReference>
<dbReference type="SUPFAM" id="SSF52266">
    <property type="entry name" value="SGNH hydrolase"/>
    <property type="match status" value="1"/>
</dbReference>
<feature type="compositionally biased region" description="Basic and acidic residues" evidence="1">
    <location>
        <begin position="248"/>
        <end position="257"/>
    </location>
</feature>
<dbReference type="EMBL" id="SIXH01000020">
    <property type="protein sequence ID" value="TBO60947.1"/>
    <property type="molecule type" value="Genomic_DNA"/>
</dbReference>
<dbReference type="PANTHER" id="PTHR43784:SF2">
    <property type="entry name" value="GDSL-LIKE LIPASE_ACYLHYDROLASE, PUTATIVE (AFU_ORTHOLOGUE AFUA_2G00820)-RELATED"/>
    <property type="match status" value="1"/>
</dbReference>
<comment type="caution">
    <text evidence="3">The sequence shown here is derived from an EMBL/GenBank/DDBJ whole genome shotgun (WGS) entry which is preliminary data.</text>
</comment>
<keyword evidence="3" id="KW-0378">Hydrolase</keyword>
<evidence type="ECO:0000256" key="1">
    <source>
        <dbReference type="SAM" id="MobiDB-lite"/>
    </source>
</evidence>
<dbReference type="RefSeq" id="WP_131122138.1">
    <property type="nucleotide sequence ID" value="NZ_SIXH01000020.1"/>
</dbReference>
<dbReference type="InterPro" id="IPR053140">
    <property type="entry name" value="GDSL_Rv0518-like"/>
</dbReference>